<reference evidence="1 2" key="1">
    <citation type="journal article" date="2014" name="Nat. Genet.">
        <title>Genome sequence of the hot pepper provides insights into the evolution of pungency in Capsicum species.</title>
        <authorList>
            <person name="Kim S."/>
            <person name="Park M."/>
            <person name="Yeom S.I."/>
            <person name="Kim Y.M."/>
            <person name="Lee J.M."/>
            <person name="Lee H.A."/>
            <person name="Seo E."/>
            <person name="Choi J."/>
            <person name="Cheong K."/>
            <person name="Kim K.T."/>
            <person name="Jung K."/>
            <person name="Lee G.W."/>
            <person name="Oh S.K."/>
            <person name="Bae C."/>
            <person name="Kim S.B."/>
            <person name="Lee H.Y."/>
            <person name="Kim S.Y."/>
            <person name="Kim M.S."/>
            <person name="Kang B.C."/>
            <person name="Jo Y.D."/>
            <person name="Yang H.B."/>
            <person name="Jeong H.J."/>
            <person name="Kang W.H."/>
            <person name="Kwon J.K."/>
            <person name="Shin C."/>
            <person name="Lim J.Y."/>
            <person name="Park J.H."/>
            <person name="Huh J.H."/>
            <person name="Kim J.S."/>
            <person name="Kim B.D."/>
            <person name="Cohen O."/>
            <person name="Paran I."/>
            <person name="Suh M.C."/>
            <person name="Lee S.B."/>
            <person name="Kim Y.K."/>
            <person name="Shin Y."/>
            <person name="Noh S.J."/>
            <person name="Park J."/>
            <person name="Seo Y.S."/>
            <person name="Kwon S.Y."/>
            <person name="Kim H.A."/>
            <person name="Park J.M."/>
            <person name="Kim H.J."/>
            <person name="Choi S.B."/>
            <person name="Bosland P.W."/>
            <person name="Reeves G."/>
            <person name="Jo S.H."/>
            <person name="Lee B.W."/>
            <person name="Cho H.T."/>
            <person name="Choi H.S."/>
            <person name="Lee M.S."/>
            <person name="Yu Y."/>
            <person name="Do Choi Y."/>
            <person name="Park B.S."/>
            <person name="van Deynze A."/>
            <person name="Ashrafi H."/>
            <person name="Hill T."/>
            <person name="Kim W.T."/>
            <person name="Pai H.S."/>
            <person name="Ahn H.K."/>
            <person name="Yeam I."/>
            <person name="Giovannoni J.J."/>
            <person name="Rose J.K."/>
            <person name="Sorensen I."/>
            <person name="Lee S.J."/>
            <person name="Kim R.W."/>
            <person name="Choi I.Y."/>
            <person name="Choi B.S."/>
            <person name="Lim J.S."/>
            <person name="Lee Y.H."/>
            <person name="Choi D."/>
        </authorList>
    </citation>
    <scope>NUCLEOTIDE SEQUENCE [LARGE SCALE GENOMIC DNA]</scope>
    <source>
        <strain evidence="2">cv. CM334</strain>
    </source>
</reference>
<comment type="caution">
    <text evidence="1">The sequence shown here is derived from an EMBL/GenBank/DDBJ whole genome shotgun (WGS) entry which is preliminary data.</text>
</comment>
<name>A0A2G2YQD3_CAPAN</name>
<evidence type="ECO:0000313" key="1">
    <source>
        <dbReference type="EMBL" id="PHT71949.1"/>
    </source>
</evidence>
<gene>
    <name evidence="1" type="ORF">T459_22734</name>
</gene>
<dbReference type="Gramene" id="PHT71949">
    <property type="protein sequence ID" value="PHT71949"/>
    <property type="gene ID" value="T459_22734"/>
</dbReference>
<protein>
    <submittedName>
        <fullName evidence="1">Uncharacterized protein</fullName>
    </submittedName>
</protein>
<proteinExistence type="predicted"/>
<accession>A0A2G2YQD3</accession>
<dbReference type="PANTHER" id="PTHR33223">
    <property type="entry name" value="CCHC-TYPE DOMAIN-CONTAINING PROTEIN"/>
    <property type="match status" value="1"/>
</dbReference>
<dbReference type="Proteomes" id="UP000222542">
    <property type="component" value="Unassembled WGS sequence"/>
</dbReference>
<dbReference type="AlphaFoldDB" id="A0A2G2YQD3"/>
<dbReference type="PANTHER" id="PTHR33223:SF8">
    <property type="entry name" value="OS04G0172440 PROTEIN"/>
    <property type="match status" value="1"/>
</dbReference>
<keyword evidence="2" id="KW-1185">Reference proteome</keyword>
<evidence type="ECO:0000313" key="2">
    <source>
        <dbReference type="Proteomes" id="UP000222542"/>
    </source>
</evidence>
<reference evidence="1 2" key="2">
    <citation type="journal article" date="2017" name="Genome Biol.">
        <title>New reference genome sequences of hot pepper reveal the massive evolution of plant disease-resistance genes by retroduplication.</title>
        <authorList>
            <person name="Kim S."/>
            <person name="Park J."/>
            <person name="Yeom S.I."/>
            <person name="Kim Y.M."/>
            <person name="Seo E."/>
            <person name="Kim K.T."/>
            <person name="Kim M.S."/>
            <person name="Lee J.M."/>
            <person name="Cheong K."/>
            <person name="Shin H.S."/>
            <person name="Kim S.B."/>
            <person name="Han K."/>
            <person name="Lee J."/>
            <person name="Park M."/>
            <person name="Lee H.A."/>
            <person name="Lee H.Y."/>
            <person name="Lee Y."/>
            <person name="Oh S."/>
            <person name="Lee J.H."/>
            <person name="Choi E."/>
            <person name="Choi E."/>
            <person name="Lee S.E."/>
            <person name="Jeon J."/>
            <person name="Kim H."/>
            <person name="Choi G."/>
            <person name="Song H."/>
            <person name="Lee J."/>
            <person name="Lee S.C."/>
            <person name="Kwon J.K."/>
            <person name="Lee H.Y."/>
            <person name="Koo N."/>
            <person name="Hong Y."/>
            <person name="Kim R.W."/>
            <person name="Kang W.H."/>
            <person name="Huh J.H."/>
            <person name="Kang B.C."/>
            <person name="Yang T.J."/>
            <person name="Lee Y.H."/>
            <person name="Bennetzen J.L."/>
            <person name="Choi D."/>
        </authorList>
    </citation>
    <scope>NUCLEOTIDE SEQUENCE [LARGE SCALE GENOMIC DNA]</scope>
    <source>
        <strain evidence="2">cv. CM334</strain>
    </source>
</reference>
<organism evidence="1 2">
    <name type="scientific">Capsicum annuum</name>
    <name type="common">Capsicum pepper</name>
    <dbReference type="NCBI Taxonomy" id="4072"/>
    <lineage>
        <taxon>Eukaryota</taxon>
        <taxon>Viridiplantae</taxon>
        <taxon>Streptophyta</taxon>
        <taxon>Embryophyta</taxon>
        <taxon>Tracheophyta</taxon>
        <taxon>Spermatophyta</taxon>
        <taxon>Magnoliopsida</taxon>
        <taxon>eudicotyledons</taxon>
        <taxon>Gunneridae</taxon>
        <taxon>Pentapetalae</taxon>
        <taxon>asterids</taxon>
        <taxon>lamiids</taxon>
        <taxon>Solanales</taxon>
        <taxon>Solanaceae</taxon>
        <taxon>Solanoideae</taxon>
        <taxon>Capsiceae</taxon>
        <taxon>Capsicum</taxon>
    </lineage>
</organism>
<sequence>MANKNIEVGLTNQIGSLGNENLEVNEEIHKLRRQMIEMHRAWANGLPPDTSQMATLIFEDMIGDHHLKAQDLVTPRAQEYARKTHFEPTVEYIIHQGHEWKIAWSIEDLWIHGFGHLIAHGTIAREPAASTSQPMDNNATNVIFAYLDTMSQDLAMENERSQVGVVTASPRVDVLESPFCDTLGIVRSDEDQTSVVGMQALVDPLDDEIDSPRENDLCPSSASTYNLTKVLLLSEESIHTLVDLCEKQGESTFVYKLPTTSENVDNDQSGGKDLDVLDCLGNPNCDCLSKDGFTCDLLAARGGFCLSEDCSFEIEGDVCLEIPSTSSLSVSYVGHIPSGDFETSSKCMQENPLFEVGLWNTFLNPLFVHDISNGNKEGLLNLEDETLGENESDQHLSPWLSLPFDPSNFLGCKGRIVVGRSTCLSDTSICIAWTLLLIREPPLCNIFTKPLVIKVKDVWLYLKCVPPWHVDVVYFTKSNLHVMRMWCLFIFSSFLQVLDSRSNPFQEGEDDTIQMATLIFEDIIGDHHLKAQDFVTPRAQEYARKTHFEPTVEHITQQGHEWKIAWSIEDLWIHDFGHLIAHVSHVKFSIVVDTLQHASELTPGQEYPNTFSVYFLTPQSKTTIYLAPPVVHAFMAPPPPEAPTFDVHPQVVPSYSTREPALNINGDQHYTFEPTFKLTGIYVDTHPPEFPPNTEKPVMTEEQEEMTRKVRSLELAMKNLQGLGGYKSVSYKDLCMFPGFNLSPGFKMPKFEKYDGYGDPVAHLRRCYNQLRGAGGKEELLMAYFRESFRPSFGMVC</sequence>
<dbReference type="EMBL" id="AYRZ02000009">
    <property type="protein sequence ID" value="PHT71949.1"/>
    <property type="molecule type" value="Genomic_DNA"/>
</dbReference>